<proteinExistence type="predicted"/>
<keyword evidence="1" id="KW-0732">Signal</keyword>
<name>A0ABY6BLL6_9GAMM</name>
<dbReference type="Proteomes" id="UP001064632">
    <property type="component" value="Chromosome"/>
</dbReference>
<dbReference type="RefSeq" id="WP_261696887.1">
    <property type="nucleotide sequence ID" value="NZ_CP104694.1"/>
</dbReference>
<evidence type="ECO:0000313" key="3">
    <source>
        <dbReference type="Proteomes" id="UP001064632"/>
    </source>
</evidence>
<feature type="signal peptide" evidence="1">
    <location>
        <begin position="1"/>
        <end position="20"/>
    </location>
</feature>
<evidence type="ECO:0000256" key="1">
    <source>
        <dbReference type="SAM" id="SignalP"/>
    </source>
</evidence>
<reference evidence="2" key="1">
    <citation type="submission" date="2022-09" db="EMBL/GenBank/DDBJ databases">
        <title>Tahibacter sp. nov., isolated from a fresh water.</title>
        <authorList>
            <person name="Baek J.H."/>
            <person name="Lee J.K."/>
            <person name="Kim J.M."/>
            <person name="Jeon C.O."/>
        </authorList>
    </citation>
    <scope>NUCLEOTIDE SEQUENCE</scope>
    <source>
        <strain evidence="2">W38</strain>
    </source>
</reference>
<evidence type="ECO:0000313" key="2">
    <source>
        <dbReference type="EMBL" id="UXI69935.1"/>
    </source>
</evidence>
<sequence>MKRQLIVLALCCAVSLPAIAANRRDAELALTEARTSVEAAERAGATEHAITDLTAARDNLAAAVDRADHRDWNDSIMASERTRADAILAEARSRQARAEATTREVEVAVESLRAQIH</sequence>
<protein>
    <submittedName>
        <fullName evidence="2">DUF4398 domain-containing protein</fullName>
    </submittedName>
</protein>
<feature type="chain" id="PRO_5045071608" evidence="1">
    <location>
        <begin position="21"/>
        <end position="117"/>
    </location>
</feature>
<dbReference type="EMBL" id="CP104694">
    <property type="protein sequence ID" value="UXI69935.1"/>
    <property type="molecule type" value="Genomic_DNA"/>
</dbReference>
<accession>A0ABY6BLL6</accession>
<keyword evidence="3" id="KW-1185">Reference proteome</keyword>
<organism evidence="2 3">
    <name type="scientific">Tahibacter amnicola</name>
    <dbReference type="NCBI Taxonomy" id="2976241"/>
    <lineage>
        <taxon>Bacteria</taxon>
        <taxon>Pseudomonadati</taxon>
        <taxon>Pseudomonadota</taxon>
        <taxon>Gammaproteobacteria</taxon>
        <taxon>Lysobacterales</taxon>
        <taxon>Rhodanobacteraceae</taxon>
        <taxon>Tahibacter</taxon>
    </lineage>
</organism>
<gene>
    <name evidence="2" type="ORF">N4264_10005</name>
</gene>
<dbReference type="Gene3D" id="1.20.1270.390">
    <property type="match status" value="1"/>
</dbReference>